<dbReference type="EMBL" id="JAAGAX010000014">
    <property type="protein sequence ID" value="KAF2292102.1"/>
    <property type="molecule type" value="Genomic_DNA"/>
</dbReference>
<evidence type="ECO:0000313" key="2">
    <source>
        <dbReference type="Proteomes" id="UP000467840"/>
    </source>
</evidence>
<evidence type="ECO:0000313" key="1">
    <source>
        <dbReference type="EMBL" id="KAF2292102.1"/>
    </source>
</evidence>
<organism evidence="1 2">
    <name type="scientific">Hevea brasiliensis</name>
    <name type="common">Para rubber tree</name>
    <name type="synonym">Siphonia brasiliensis</name>
    <dbReference type="NCBI Taxonomy" id="3981"/>
    <lineage>
        <taxon>Eukaryota</taxon>
        <taxon>Viridiplantae</taxon>
        <taxon>Streptophyta</taxon>
        <taxon>Embryophyta</taxon>
        <taxon>Tracheophyta</taxon>
        <taxon>Spermatophyta</taxon>
        <taxon>Magnoliopsida</taxon>
        <taxon>eudicotyledons</taxon>
        <taxon>Gunneridae</taxon>
        <taxon>Pentapetalae</taxon>
        <taxon>rosids</taxon>
        <taxon>fabids</taxon>
        <taxon>Malpighiales</taxon>
        <taxon>Euphorbiaceae</taxon>
        <taxon>Crotonoideae</taxon>
        <taxon>Micrandreae</taxon>
        <taxon>Hevea</taxon>
    </lineage>
</organism>
<name>A0A6A6KSW9_HEVBR</name>
<proteinExistence type="predicted"/>
<accession>A0A6A6KSW9</accession>
<sequence length="78" mass="8880">MEANMAHNQGMHDEISFTLCVHHNGTLGEWGYYDGKTWTVHGLTWDTMSLVKIDRMCQGLKIALLKQAEIEGIIDLYV</sequence>
<reference evidence="1 2" key="1">
    <citation type="journal article" date="2020" name="Mol. Plant">
        <title>The Chromosome-Based Rubber Tree Genome Provides New Insights into Spurge Genome Evolution and Rubber Biosynthesis.</title>
        <authorList>
            <person name="Liu J."/>
            <person name="Shi C."/>
            <person name="Shi C.C."/>
            <person name="Li W."/>
            <person name="Zhang Q.J."/>
            <person name="Zhang Y."/>
            <person name="Li K."/>
            <person name="Lu H.F."/>
            <person name="Shi C."/>
            <person name="Zhu S.T."/>
            <person name="Xiao Z.Y."/>
            <person name="Nan H."/>
            <person name="Yue Y."/>
            <person name="Zhu X.G."/>
            <person name="Wu Y."/>
            <person name="Hong X.N."/>
            <person name="Fan G.Y."/>
            <person name="Tong Y."/>
            <person name="Zhang D."/>
            <person name="Mao C.L."/>
            <person name="Liu Y.L."/>
            <person name="Hao S.J."/>
            <person name="Liu W.Q."/>
            <person name="Lv M.Q."/>
            <person name="Zhang H.B."/>
            <person name="Liu Y."/>
            <person name="Hu-Tang G.R."/>
            <person name="Wang J.P."/>
            <person name="Wang J.H."/>
            <person name="Sun Y.H."/>
            <person name="Ni S.B."/>
            <person name="Chen W.B."/>
            <person name="Zhang X.C."/>
            <person name="Jiao Y.N."/>
            <person name="Eichler E.E."/>
            <person name="Li G.H."/>
            <person name="Liu X."/>
            <person name="Gao L.Z."/>
        </authorList>
    </citation>
    <scope>NUCLEOTIDE SEQUENCE [LARGE SCALE GENOMIC DNA]</scope>
    <source>
        <strain evidence="2">cv. GT1</strain>
        <tissue evidence="1">Leaf</tissue>
    </source>
</reference>
<gene>
    <name evidence="1" type="ORF">GH714_010571</name>
</gene>
<dbReference type="Proteomes" id="UP000467840">
    <property type="component" value="Chromosome 13"/>
</dbReference>
<protein>
    <submittedName>
        <fullName evidence="1">Uncharacterized protein</fullName>
    </submittedName>
</protein>
<comment type="caution">
    <text evidence="1">The sequence shown here is derived from an EMBL/GenBank/DDBJ whole genome shotgun (WGS) entry which is preliminary data.</text>
</comment>
<dbReference type="AlphaFoldDB" id="A0A6A6KSW9"/>
<keyword evidence="2" id="KW-1185">Reference proteome</keyword>